<sequence>MGNNNINLQSAKNSKDDEFYTTYDTIESELSHYTKHFCNRVVLCNCDDPFESNFCKFFLRNFNKLKIKRLICTSYYASKIASTQMPLIANGRICSTNGCGYVLDTEKFCEEEDISDDIISEHLSTPGVIQALKGDGDFRSPECIKYLSQSDIIVTNPPFSLFKELVSLLMKYHKSFLLIGNQNALTYKEIFPLIQNNEAWTGYRFGEMKFRVPDTSEPRETRFWIDETGQKWRSLGNAMWLTNLDNDRRHKLLKLTKKYTPEEYPKYDLYDAINVKRVADIPYDYPGIMGVPITIIDKYNSDQFEIVGEANHGSDNEYDLFKPTINGKLLFKKILIRNKKFMKTETTDFIVLDLFSGAGGFSYGIEKNEHFRTAIALDFNEQALQTFKHNMPDTEIVHGDITDSAVKERIISLSKEKKVNMVIGGPPCQGFSLKGKKLGLNDPRNFLFLEYLNIVSEINPQVFIIENVKALLSTSAGWFKDQIVQRVEEMGYTVRYGVLNSADYGVPQLRQRAIFICSKDIPIELPKPTAKKVTTVRDAIFDLAYLNSGEGAFEQDYTTQPSSDYQTKMRKGAKKLYNHKASNHAEIAIKKLSLIPPECGKEYLPEDMIGKQQFSGTWGRLKWDEPSPTIDTRFDASSNGTNNHPFLNRAITPREAARLQSFDDKFVFIGPKLYIRQQIGNAVPPLMAKALADKIYDVIVKSKKGVVL</sequence>
<dbReference type="GO" id="GO:0044027">
    <property type="term" value="P:negative regulation of gene expression via chromosomal CpG island methylation"/>
    <property type="evidence" value="ECO:0007669"/>
    <property type="project" value="TreeGrafter"/>
</dbReference>
<dbReference type="Gene3D" id="3.40.50.150">
    <property type="entry name" value="Vaccinia Virus protein VP39"/>
    <property type="match status" value="1"/>
</dbReference>
<dbReference type="GO" id="GO:0032259">
    <property type="term" value="P:methylation"/>
    <property type="evidence" value="ECO:0007669"/>
    <property type="project" value="UniProtKB-KW"/>
</dbReference>
<reference evidence="8 9" key="1">
    <citation type="submission" date="2011-02" db="EMBL/GenBank/DDBJ databases">
        <authorList>
            <person name="Nelson K.E."/>
            <person name="Sutton G."/>
            <person name="Torralba M."/>
            <person name="Durkin S."/>
            <person name="Harkins D."/>
            <person name="Montgomery R."/>
            <person name="Ziemer C."/>
            <person name="Klaassens E."/>
            <person name="Ocuiv P."/>
            <person name="Morrison M."/>
        </authorList>
    </citation>
    <scope>NUCLEOTIDE SEQUENCE [LARGE SCALE GENOMIC DNA]</scope>
    <source>
        <strain evidence="8 9">8</strain>
    </source>
</reference>
<dbReference type="eggNOG" id="COG0270">
    <property type="taxonomic scope" value="Bacteria"/>
</dbReference>
<dbReference type="InterPro" id="IPR031303">
    <property type="entry name" value="C5_meth_CS"/>
</dbReference>
<keyword evidence="2 5" id="KW-0808">Transferase</keyword>
<dbReference type="Pfam" id="PF00145">
    <property type="entry name" value="DNA_methylase"/>
    <property type="match status" value="1"/>
</dbReference>
<gene>
    <name evidence="8" type="primary">dcm</name>
    <name evidence="8" type="ORF">CUS_5898</name>
</gene>
<accession>E9SCI5</accession>
<dbReference type="PROSITE" id="PS00094">
    <property type="entry name" value="C5_MTASE_1"/>
    <property type="match status" value="1"/>
</dbReference>
<evidence type="ECO:0000256" key="2">
    <source>
        <dbReference type="ARBA" id="ARBA00022679"/>
    </source>
</evidence>
<dbReference type="GO" id="GO:0003677">
    <property type="term" value="F:DNA binding"/>
    <property type="evidence" value="ECO:0007669"/>
    <property type="project" value="TreeGrafter"/>
</dbReference>
<evidence type="ECO:0000256" key="7">
    <source>
        <dbReference type="RuleBase" id="RU000417"/>
    </source>
</evidence>
<dbReference type="SUPFAM" id="SSF53335">
    <property type="entry name" value="S-adenosyl-L-methionine-dependent methyltransferases"/>
    <property type="match status" value="1"/>
</dbReference>
<comment type="caution">
    <text evidence="8">The sequence shown here is derived from an EMBL/GenBank/DDBJ whole genome shotgun (WGS) entry which is preliminary data.</text>
</comment>
<dbReference type="InterPro" id="IPR050390">
    <property type="entry name" value="C5-Methyltransferase"/>
</dbReference>
<evidence type="ECO:0000313" key="8">
    <source>
        <dbReference type="EMBL" id="EGC03076.1"/>
    </source>
</evidence>
<dbReference type="GO" id="GO:0003886">
    <property type="term" value="F:DNA (cytosine-5-)-methyltransferase activity"/>
    <property type="evidence" value="ECO:0007669"/>
    <property type="project" value="UniProtKB-EC"/>
</dbReference>
<dbReference type="EMBL" id="ADKM02000080">
    <property type="protein sequence ID" value="EGC03076.1"/>
    <property type="molecule type" value="Genomic_DNA"/>
</dbReference>
<keyword evidence="1 5" id="KW-0489">Methyltransferase</keyword>
<dbReference type="PROSITE" id="PS00092">
    <property type="entry name" value="N6_MTASE"/>
    <property type="match status" value="1"/>
</dbReference>
<dbReference type="InterPro" id="IPR002052">
    <property type="entry name" value="DNA_methylase_N6_adenine_CS"/>
</dbReference>
<feature type="active site" evidence="5">
    <location>
        <position position="428"/>
    </location>
</feature>
<dbReference type="InterPro" id="IPR001525">
    <property type="entry name" value="C5_MeTfrase"/>
</dbReference>
<dbReference type="EC" id="2.1.1.37" evidence="7"/>
<dbReference type="STRING" id="246199.CUS_5898"/>
<name>E9SCI5_RUMAL</name>
<dbReference type="PROSITE" id="PS00095">
    <property type="entry name" value="C5_MTASE_2"/>
    <property type="match status" value="1"/>
</dbReference>
<dbReference type="Proteomes" id="UP000004259">
    <property type="component" value="Unassembled WGS sequence"/>
</dbReference>
<evidence type="ECO:0000256" key="6">
    <source>
        <dbReference type="RuleBase" id="RU000416"/>
    </source>
</evidence>
<dbReference type="REBASE" id="42888">
    <property type="entry name" value="M.Ral8ORF5898P"/>
</dbReference>
<dbReference type="PANTHER" id="PTHR10629:SF52">
    <property type="entry name" value="DNA (CYTOSINE-5)-METHYLTRANSFERASE 1"/>
    <property type="match status" value="1"/>
</dbReference>
<evidence type="ECO:0000256" key="5">
    <source>
        <dbReference type="PROSITE-ProRule" id="PRU01016"/>
    </source>
</evidence>
<dbReference type="PANTHER" id="PTHR10629">
    <property type="entry name" value="CYTOSINE-SPECIFIC METHYLTRANSFERASE"/>
    <property type="match status" value="1"/>
</dbReference>
<protein>
    <recommendedName>
        <fullName evidence="7">Cytosine-specific methyltransferase</fullName>
        <ecNumber evidence="7">2.1.1.37</ecNumber>
    </recommendedName>
</protein>
<evidence type="ECO:0000256" key="4">
    <source>
        <dbReference type="ARBA" id="ARBA00022747"/>
    </source>
</evidence>
<evidence type="ECO:0000313" key="9">
    <source>
        <dbReference type="Proteomes" id="UP000004259"/>
    </source>
</evidence>
<keyword evidence="4" id="KW-0680">Restriction system</keyword>
<dbReference type="NCBIfam" id="TIGR00675">
    <property type="entry name" value="dcm"/>
    <property type="match status" value="1"/>
</dbReference>
<evidence type="ECO:0000256" key="3">
    <source>
        <dbReference type="ARBA" id="ARBA00022691"/>
    </source>
</evidence>
<dbReference type="PROSITE" id="PS51679">
    <property type="entry name" value="SAM_MT_C5"/>
    <property type="match status" value="1"/>
</dbReference>
<comment type="similarity">
    <text evidence="5 6">Belongs to the class I-like SAM-binding methyltransferase superfamily. C5-methyltransferase family.</text>
</comment>
<keyword evidence="9" id="KW-1185">Reference proteome</keyword>
<dbReference type="OrthoDB" id="9813719at2"/>
<dbReference type="InterPro" id="IPR018117">
    <property type="entry name" value="C5_DNA_meth_AS"/>
</dbReference>
<dbReference type="Gene3D" id="3.90.120.10">
    <property type="entry name" value="DNA Methylase, subunit A, domain 2"/>
    <property type="match status" value="1"/>
</dbReference>
<dbReference type="PRINTS" id="PR00105">
    <property type="entry name" value="C5METTRFRASE"/>
</dbReference>
<dbReference type="AlphaFoldDB" id="E9SCI5"/>
<dbReference type="RefSeq" id="WP_002849803.1">
    <property type="nucleotide sequence ID" value="NZ_ADKM02000080.1"/>
</dbReference>
<dbReference type="GO" id="GO:0009307">
    <property type="term" value="P:DNA restriction-modification system"/>
    <property type="evidence" value="ECO:0007669"/>
    <property type="project" value="UniProtKB-KW"/>
</dbReference>
<keyword evidence="3 5" id="KW-0949">S-adenosyl-L-methionine</keyword>
<comment type="catalytic activity">
    <reaction evidence="7">
        <text>a 2'-deoxycytidine in DNA + S-adenosyl-L-methionine = a 5-methyl-2'-deoxycytidine in DNA + S-adenosyl-L-homocysteine + H(+)</text>
        <dbReference type="Rhea" id="RHEA:13681"/>
        <dbReference type="Rhea" id="RHEA-COMP:11369"/>
        <dbReference type="Rhea" id="RHEA-COMP:11370"/>
        <dbReference type="ChEBI" id="CHEBI:15378"/>
        <dbReference type="ChEBI" id="CHEBI:57856"/>
        <dbReference type="ChEBI" id="CHEBI:59789"/>
        <dbReference type="ChEBI" id="CHEBI:85452"/>
        <dbReference type="ChEBI" id="CHEBI:85454"/>
        <dbReference type="EC" id="2.1.1.37"/>
    </reaction>
</comment>
<dbReference type="InterPro" id="IPR025247">
    <property type="entry name" value="EcoRI-like_methylase"/>
</dbReference>
<proteinExistence type="inferred from homology"/>
<dbReference type="InterPro" id="IPR029063">
    <property type="entry name" value="SAM-dependent_MTases_sf"/>
</dbReference>
<evidence type="ECO:0000256" key="1">
    <source>
        <dbReference type="ARBA" id="ARBA00022603"/>
    </source>
</evidence>
<organism evidence="8 9">
    <name type="scientific">Ruminococcus albus 8</name>
    <dbReference type="NCBI Taxonomy" id="246199"/>
    <lineage>
        <taxon>Bacteria</taxon>
        <taxon>Bacillati</taxon>
        <taxon>Bacillota</taxon>
        <taxon>Clostridia</taxon>
        <taxon>Eubacteriales</taxon>
        <taxon>Oscillospiraceae</taxon>
        <taxon>Ruminococcus</taxon>
    </lineage>
</organism>
<dbReference type="Pfam" id="PF13651">
    <property type="entry name" value="EcoRI_methylase"/>
    <property type="match status" value="1"/>
</dbReference>